<gene>
    <name evidence="2" type="ORF">Ocin01_17861</name>
</gene>
<accession>A0A1D2M762</accession>
<feature type="compositionally biased region" description="Basic and acidic residues" evidence="1">
    <location>
        <begin position="219"/>
        <end position="229"/>
    </location>
</feature>
<feature type="region of interest" description="Disordered" evidence="1">
    <location>
        <begin position="209"/>
        <end position="229"/>
    </location>
</feature>
<dbReference type="Proteomes" id="UP000094527">
    <property type="component" value="Unassembled WGS sequence"/>
</dbReference>
<evidence type="ECO:0000313" key="2">
    <source>
        <dbReference type="EMBL" id="ODM88820.1"/>
    </source>
</evidence>
<comment type="caution">
    <text evidence="2">The sequence shown here is derived from an EMBL/GenBank/DDBJ whole genome shotgun (WGS) entry which is preliminary data.</text>
</comment>
<dbReference type="EMBL" id="LJIJ01003146">
    <property type="protein sequence ID" value="ODM88820.1"/>
    <property type="molecule type" value="Genomic_DNA"/>
</dbReference>
<sequence>MGNGNSGPRRNYTSRDLLQNARWQVDVLLSMRRNREEGLALDYKVCLTVLLDLLEEQEEIVDSIKDQGKEEDPELLPAWAGLACIKWRWINDFHEMLPSAINKQHSDEVDKSEVAARMNALVGQALENVGAQMDDLLEMIDAREQERTDEYPNLYLQLQGRIAEFQKFAAEYQLLKQQLSEEDLDKWDPWPVESNHCEVELDHNFVSGPNANVGSWKPAADDSNGRSLG</sequence>
<proteinExistence type="predicted"/>
<evidence type="ECO:0000256" key="1">
    <source>
        <dbReference type="SAM" id="MobiDB-lite"/>
    </source>
</evidence>
<reference evidence="2 3" key="1">
    <citation type="journal article" date="2016" name="Genome Biol. Evol.">
        <title>Gene Family Evolution Reflects Adaptation to Soil Environmental Stressors in the Genome of the Collembolan Orchesella cincta.</title>
        <authorList>
            <person name="Faddeeva-Vakhrusheva A."/>
            <person name="Derks M.F."/>
            <person name="Anvar S.Y."/>
            <person name="Agamennone V."/>
            <person name="Suring W."/>
            <person name="Smit S."/>
            <person name="van Straalen N.M."/>
            <person name="Roelofs D."/>
        </authorList>
    </citation>
    <scope>NUCLEOTIDE SEQUENCE [LARGE SCALE GENOMIC DNA]</scope>
    <source>
        <tissue evidence="2">Mixed pool</tissue>
    </source>
</reference>
<protein>
    <submittedName>
        <fullName evidence="2">Uncharacterized protein</fullName>
    </submittedName>
</protein>
<evidence type="ECO:0000313" key="3">
    <source>
        <dbReference type="Proteomes" id="UP000094527"/>
    </source>
</evidence>
<name>A0A1D2M762_ORCCI</name>
<keyword evidence="3" id="KW-1185">Reference proteome</keyword>
<dbReference type="AlphaFoldDB" id="A0A1D2M762"/>
<organism evidence="2 3">
    <name type="scientific">Orchesella cincta</name>
    <name type="common">Springtail</name>
    <name type="synonym">Podura cincta</name>
    <dbReference type="NCBI Taxonomy" id="48709"/>
    <lineage>
        <taxon>Eukaryota</taxon>
        <taxon>Metazoa</taxon>
        <taxon>Ecdysozoa</taxon>
        <taxon>Arthropoda</taxon>
        <taxon>Hexapoda</taxon>
        <taxon>Collembola</taxon>
        <taxon>Entomobryomorpha</taxon>
        <taxon>Entomobryoidea</taxon>
        <taxon>Orchesellidae</taxon>
        <taxon>Orchesellinae</taxon>
        <taxon>Orchesella</taxon>
    </lineage>
</organism>